<keyword evidence="1" id="KW-0732">Signal</keyword>
<evidence type="ECO:0000256" key="1">
    <source>
        <dbReference type="SAM" id="SignalP"/>
    </source>
</evidence>
<dbReference type="InterPro" id="IPR026444">
    <property type="entry name" value="Secre_tail"/>
</dbReference>
<dbReference type="SUPFAM" id="SSF50965">
    <property type="entry name" value="Galactose oxidase, central domain"/>
    <property type="match status" value="1"/>
</dbReference>
<dbReference type="Proteomes" id="UP000199514">
    <property type="component" value="Unassembled WGS sequence"/>
</dbReference>
<dbReference type="STRING" id="927664.SAMN05421780_105127"/>
<gene>
    <name evidence="3" type="ORF">SAMN05421780_105127</name>
</gene>
<sequence length="730" mass="82508">MKNLLKTAILCLLFCHLSVVQAQPLQMGDWQKIKTPSIGGYVALGAIYKGNMYAYANDSNYISANQANTWSSYDPLYGYFYPARYLKQVGGRLVWVGGNQIKLKDYTTESWTDTLIPMTPNINNIRNWADVFLLHQDSVLAIGEMGTLHQDSLFILKADTITWQFKPITFNAPDNIKIKSPYSGKSTGNALYLSYAKPENSGFYGYRLVKSIDNGHNWLRVCMGSVSNFEILNNELYTINQLADSLTILRRVLPDTTTQVIGAGLHKKSLNGESKLYAHQNTLYLTGQDGVYKLNGLAWEKVGAWQPYTLGNISGLVFQQDTIWASTSRGLFRYDPQTLFWEARNNGINSADDRITLLDVQENKVLFSRTDNSKSLYALSEDNLQSSSFILEADWNYYSSYHLQDNDNILAYDKLLKHGYANGLAWDTDNLSLPPNQTSYGIVQKDPYVFISLGLGGLVYRSEDGGYSWTLKNTGKPTTDYGGNYLFLVNNILYQYRGWDLYRSTDNAETWIKCNFTNNVAEFSQAGPAHHGNEVFVALNYDSTYFHSVDNGLTWTKKTFPAYLHQGGAFNIGEQMYFIARSDYWQGYGKIYRYEGDINAAVFVADFPLVLQLQKAMSNDSLLFIKANDNVYYAAYEPMLPTGIRSPKYSSIAVNLYPNPAKQAFSLELPVATQEADIRILDMLGKEYLHHAHQGDNRLSISLKDMPAGMYLVRIQTDKGSTTQKLMVQQ</sequence>
<proteinExistence type="predicted"/>
<protein>
    <submittedName>
        <fullName evidence="3">Por secretion system C-terminal sorting domain-containing protein</fullName>
    </submittedName>
</protein>
<dbReference type="Gene3D" id="2.130.10.10">
    <property type="entry name" value="YVTN repeat-like/Quinoprotein amine dehydrogenase"/>
    <property type="match status" value="1"/>
</dbReference>
<dbReference type="SUPFAM" id="SSF110296">
    <property type="entry name" value="Oligoxyloglucan reducing end-specific cellobiohydrolase"/>
    <property type="match status" value="1"/>
</dbReference>
<feature type="chain" id="PRO_5011652386" evidence="1">
    <location>
        <begin position="23"/>
        <end position="730"/>
    </location>
</feature>
<dbReference type="InterPro" id="IPR011043">
    <property type="entry name" value="Gal_Oxase/kelch_b-propeller"/>
</dbReference>
<dbReference type="EMBL" id="FOLE01000005">
    <property type="protein sequence ID" value="SFC40913.1"/>
    <property type="molecule type" value="Genomic_DNA"/>
</dbReference>
<evidence type="ECO:0000313" key="4">
    <source>
        <dbReference type="Proteomes" id="UP000199514"/>
    </source>
</evidence>
<evidence type="ECO:0000259" key="2">
    <source>
        <dbReference type="Pfam" id="PF18962"/>
    </source>
</evidence>
<feature type="signal peptide" evidence="1">
    <location>
        <begin position="1"/>
        <end position="22"/>
    </location>
</feature>
<name>A0A1I1J4P1_9BACT</name>
<dbReference type="InterPro" id="IPR015943">
    <property type="entry name" value="WD40/YVTN_repeat-like_dom_sf"/>
</dbReference>
<dbReference type="NCBIfam" id="TIGR04183">
    <property type="entry name" value="Por_Secre_tail"/>
    <property type="match status" value="1"/>
</dbReference>
<accession>A0A1I1J4P1</accession>
<dbReference type="RefSeq" id="WP_091511698.1">
    <property type="nucleotide sequence ID" value="NZ_FOLE01000005.1"/>
</dbReference>
<dbReference type="OrthoDB" id="9757809at2"/>
<feature type="domain" description="Secretion system C-terminal sorting" evidence="2">
    <location>
        <begin position="656"/>
        <end position="728"/>
    </location>
</feature>
<evidence type="ECO:0000313" key="3">
    <source>
        <dbReference type="EMBL" id="SFC40913.1"/>
    </source>
</evidence>
<reference evidence="3 4" key="1">
    <citation type="submission" date="2016-10" db="EMBL/GenBank/DDBJ databases">
        <authorList>
            <person name="de Groot N.N."/>
        </authorList>
    </citation>
    <scope>NUCLEOTIDE SEQUENCE [LARGE SCALE GENOMIC DNA]</scope>
    <source>
        <strain evidence="3 4">DSM 6793</strain>
    </source>
</reference>
<dbReference type="AlphaFoldDB" id="A0A1I1J4P1"/>
<keyword evidence="4" id="KW-1185">Reference proteome</keyword>
<organism evidence="3 4">
    <name type="scientific">Flexibacter flexilis DSM 6793</name>
    <dbReference type="NCBI Taxonomy" id="927664"/>
    <lineage>
        <taxon>Bacteria</taxon>
        <taxon>Pseudomonadati</taxon>
        <taxon>Bacteroidota</taxon>
        <taxon>Cytophagia</taxon>
        <taxon>Cytophagales</taxon>
        <taxon>Flexibacteraceae</taxon>
        <taxon>Flexibacter</taxon>
    </lineage>
</organism>
<dbReference type="Pfam" id="PF18962">
    <property type="entry name" value="Por_Secre_tail"/>
    <property type="match status" value="1"/>
</dbReference>